<evidence type="ECO:0000256" key="1">
    <source>
        <dbReference type="ARBA" id="ARBA00023125"/>
    </source>
</evidence>
<dbReference type="PROSITE" id="PS50043">
    <property type="entry name" value="HTH_LUXR_2"/>
    <property type="match status" value="1"/>
</dbReference>
<dbReference type="InterPro" id="IPR000792">
    <property type="entry name" value="Tscrpt_reg_LuxR_C"/>
</dbReference>
<feature type="domain" description="HTH luxR-type" evidence="2">
    <location>
        <begin position="138"/>
        <end position="203"/>
    </location>
</feature>
<dbReference type="InterPro" id="IPR039420">
    <property type="entry name" value="WalR-like"/>
</dbReference>
<dbReference type="SMART" id="SM00421">
    <property type="entry name" value="HTH_LUXR"/>
    <property type="match status" value="1"/>
</dbReference>
<dbReference type="PANTHER" id="PTHR43214:SF43">
    <property type="entry name" value="TWO-COMPONENT RESPONSE REGULATOR"/>
    <property type="match status" value="1"/>
</dbReference>
<dbReference type="PROSITE" id="PS00622">
    <property type="entry name" value="HTH_LUXR_1"/>
    <property type="match status" value="1"/>
</dbReference>
<organism evidence="3 4">
    <name type="scientific">Desulfuromonas versatilis</name>
    <dbReference type="NCBI Taxonomy" id="2802975"/>
    <lineage>
        <taxon>Bacteria</taxon>
        <taxon>Pseudomonadati</taxon>
        <taxon>Thermodesulfobacteriota</taxon>
        <taxon>Desulfuromonadia</taxon>
        <taxon>Desulfuromonadales</taxon>
        <taxon>Desulfuromonadaceae</taxon>
        <taxon>Desulfuromonas</taxon>
    </lineage>
</organism>
<reference evidence="3 4" key="2">
    <citation type="journal article" date="2021" name="Int. J. Syst. Evol. Microbiol.">
        <title>Isolation and Polyphasic Characterization of Desulfuromonas versatilis sp. Nov., an Electrogenic Bacteria Capable of Versatile Metabolism Isolated from a Graphene Oxide-Reducing Enrichment Culture.</title>
        <authorList>
            <person name="Xie L."/>
            <person name="Yoshida N."/>
            <person name="Ishii S."/>
            <person name="Meng L."/>
        </authorList>
    </citation>
    <scope>NUCLEOTIDE SEQUENCE [LARGE SCALE GENOMIC DNA]</scope>
    <source>
        <strain evidence="3 4">NIT-T3</strain>
    </source>
</reference>
<dbReference type="RefSeq" id="WP_221249190.1">
    <property type="nucleotide sequence ID" value="NZ_AP024355.1"/>
</dbReference>
<dbReference type="InterPro" id="IPR016032">
    <property type="entry name" value="Sig_transdc_resp-reg_C-effctor"/>
</dbReference>
<sequence length="218" mass="24023">MPIRLLICCRNYLLAEGLGKLLEDAEQLVVGGVTCRAEELTTMLRDSPDVVLCDRTSCEHVFTQNLPVNGTKVLLLANEENGPFNYVDLQEMVAKGLAGIMPFDSDSQLLKKAIVKLHAGELWIDHKTISNALVSKSEEKPNIRLTKKEAEILKYVCAGDTNKKIAQRLNISEQTVKSHCNHLFKKFGVKNRVKLALQASRSASKFLNAGTGGNVSTD</sequence>
<dbReference type="GO" id="GO:0003677">
    <property type="term" value="F:DNA binding"/>
    <property type="evidence" value="ECO:0007669"/>
    <property type="project" value="UniProtKB-KW"/>
</dbReference>
<keyword evidence="4" id="KW-1185">Reference proteome</keyword>
<dbReference type="Pfam" id="PF00196">
    <property type="entry name" value="GerE"/>
    <property type="match status" value="1"/>
</dbReference>
<gene>
    <name evidence="3" type="primary">yhcZ</name>
    <name evidence="3" type="ORF">DESUT3_28550</name>
</gene>
<evidence type="ECO:0000313" key="4">
    <source>
        <dbReference type="Proteomes" id="UP001319827"/>
    </source>
</evidence>
<dbReference type="SUPFAM" id="SSF46894">
    <property type="entry name" value="C-terminal effector domain of the bipartite response regulators"/>
    <property type="match status" value="1"/>
</dbReference>
<accession>A0ABM8HRW9</accession>
<protein>
    <submittedName>
        <fullName evidence="3">DNA-binding response regulator</fullName>
    </submittedName>
</protein>
<evidence type="ECO:0000259" key="2">
    <source>
        <dbReference type="PROSITE" id="PS50043"/>
    </source>
</evidence>
<dbReference type="CDD" id="cd06170">
    <property type="entry name" value="LuxR_C_like"/>
    <property type="match status" value="1"/>
</dbReference>
<dbReference type="InterPro" id="IPR036388">
    <property type="entry name" value="WH-like_DNA-bd_sf"/>
</dbReference>
<dbReference type="PRINTS" id="PR00038">
    <property type="entry name" value="HTHLUXR"/>
</dbReference>
<keyword evidence="1 3" id="KW-0238">DNA-binding</keyword>
<name>A0ABM8HRW9_9BACT</name>
<dbReference type="Gene3D" id="1.10.10.10">
    <property type="entry name" value="Winged helix-like DNA-binding domain superfamily/Winged helix DNA-binding domain"/>
    <property type="match status" value="1"/>
</dbReference>
<proteinExistence type="predicted"/>
<dbReference type="Proteomes" id="UP001319827">
    <property type="component" value="Chromosome"/>
</dbReference>
<dbReference type="Gene3D" id="3.40.50.2300">
    <property type="match status" value="1"/>
</dbReference>
<evidence type="ECO:0000313" key="3">
    <source>
        <dbReference type="EMBL" id="BCR05786.1"/>
    </source>
</evidence>
<dbReference type="PANTHER" id="PTHR43214">
    <property type="entry name" value="TWO-COMPONENT RESPONSE REGULATOR"/>
    <property type="match status" value="1"/>
</dbReference>
<reference evidence="3 4" key="1">
    <citation type="journal article" date="2016" name="C (Basel)">
        <title>Selective Growth of and Electricity Production by Marine Exoelectrogenic Bacteria in Self-Aggregated Hydrogel of Microbially Reduced Graphene Oxide.</title>
        <authorList>
            <person name="Yoshida N."/>
            <person name="Goto Y."/>
            <person name="Miyata Y."/>
        </authorList>
    </citation>
    <scope>NUCLEOTIDE SEQUENCE [LARGE SCALE GENOMIC DNA]</scope>
    <source>
        <strain evidence="3 4">NIT-T3</strain>
    </source>
</reference>
<dbReference type="EMBL" id="AP024355">
    <property type="protein sequence ID" value="BCR05786.1"/>
    <property type="molecule type" value="Genomic_DNA"/>
</dbReference>